<organism evidence="3 4">
    <name type="scientific">Pilibacter termitis</name>
    <dbReference type="NCBI Taxonomy" id="263852"/>
    <lineage>
        <taxon>Bacteria</taxon>
        <taxon>Bacillati</taxon>
        <taxon>Bacillota</taxon>
        <taxon>Bacilli</taxon>
        <taxon>Lactobacillales</taxon>
        <taxon>Enterococcaceae</taxon>
        <taxon>Pilibacter</taxon>
    </lineage>
</organism>
<dbReference type="Proteomes" id="UP000190328">
    <property type="component" value="Unassembled WGS sequence"/>
</dbReference>
<protein>
    <submittedName>
        <fullName evidence="3">CAP-associated N-terminal</fullName>
    </submittedName>
</protein>
<gene>
    <name evidence="3" type="ORF">SAMN02745116_01600</name>
</gene>
<sequence>MKIKTVISFIVFFMFFLVIAYFQPIFFSDEPKEEQINLNDMTQKKQESDHLATTGGALYIGKESLPNKSWAREADEVKVKKGKISLVELSEKEAPLTPFQLGQTLGEIGEKINFKTNISLRLKGKLYNLELSDGEMNYSPVVKFKNGAFAILNFSKQNGKLTSVIYLSVEELVQLKRYMIIEVEK</sequence>
<accession>A0A1T4NZF9</accession>
<dbReference type="InterPro" id="IPR035940">
    <property type="entry name" value="CAP_sf"/>
</dbReference>
<dbReference type="STRING" id="263852.SAMN02745116_01600"/>
<keyword evidence="4" id="KW-1185">Reference proteome</keyword>
<dbReference type="EMBL" id="FUXI01000017">
    <property type="protein sequence ID" value="SJZ84674.1"/>
    <property type="molecule type" value="Genomic_DNA"/>
</dbReference>
<evidence type="ECO:0000256" key="1">
    <source>
        <dbReference type="SAM" id="Phobius"/>
    </source>
</evidence>
<evidence type="ECO:0000313" key="3">
    <source>
        <dbReference type="EMBL" id="SJZ84674.1"/>
    </source>
</evidence>
<dbReference type="Pfam" id="PF14504">
    <property type="entry name" value="CAP_assoc_N"/>
    <property type="match status" value="1"/>
</dbReference>
<dbReference type="InterPro" id="IPR029410">
    <property type="entry name" value="CAP_assoc"/>
</dbReference>
<evidence type="ECO:0000313" key="4">
    <source>
        <dbReference type="Proteomes" id="UP000190328"/>
    </source>
</evidence>
<reference evidence="3 4" key="1">
    <citation type="submission" date="2017-02" db="EMBL/GenBank/DDBJ databases">
        <authorList>
            <person name="Peterson S.W."/>
        </authorList>
    </citation>
    <scope>NUCLEOTIDE SEQUENCE [LARGE SCALE GENOMIC DNA]</scope>
    <source>
        <strain evidence="3 4">ATCC BAA-1030</strain>
    </source>
</reference>
<dbReference type="RefSeq" id="WP_078807529.1">
    <property type="nucleotide sequence ID" value="NZ_FUXI01000017.1"/>
</dbReference>
<evidence type="ECO:0000259" key="2">
    <source>
        <dbReference type="Pfam" id="PF14504"/>
    </source>
</evidence>
<proteinExistence type="predicted"/>
<feature type="domain" description="CAP-associated" evidence="2">
    <location>
        <begin position="76"/>
        <end position="178"/>
    </location>
</feature>
<keyword evidence="1" id="KW-0472">Membrane</keyword>
<keyword evidence="1" id="KW-1133">Transmembrane helix</keyword>
<dbReference type="OrthoDB" id="9783944at2"/>
<dbReference type="AlphaFoldDB" id="A0A1T4NZF9"/>
<feature type="transmembrane region" description="Helical" evidence="1">
    <location>
        <begin position="6"/>
        <end position="27"/>
    </location>
</feature>
<keyword evidence="1" id="KW-0812">Transmembrane</keyword>
<name>A0A1T4NZF9_9ENTE</name>
<dbReference type="Gene3D" id="3.40.33.10">
    <property type="entry name" value="CAP"/>
    <property type="match status" value="1"/>
</dbReference>